<proteinExistence type="predicted"/>
<comment type="caution">
    <text evidence="1">The sequence shown here is derived from an EMBL/GenBank/DDBJ whole genome shotgun (WGS) entry which is preliminary data.</text>
</comment>
<dbReference type="EMBL" id="LAZR01005607">
    <property type="protein sequence ID" value="KKM98553.1"/>
    <property type="molecule type" value="Genomic_DNA"/>
</dbReference>
<reference evidence="1" key="1">
    <citation type="journal article" date="2015" name="Nature">
        <title>Complex archaea that bridge the gap between prokaryotes and eukaryotes.</title>
        <authorList>
            <person name="Spang A."/>
            <person name="Saw J.H."/>
            <person name="Jorgensen S.L."/>
            <person name="Zaremba-Niedzwiedzka K."/>
            <person name="Martijn J."/>
            <person name="Lind A.E."/>
            <person name="van Eijk R."/>
            <person name="Schleper C."/>
            <person name="Guy L."/>
            <person name="Ettema T.J."/>
        </authorList>
    </citation>
    <scope>NUCLEOTIDE SEQUENCE</scope>
</reference>
<dbReference type="AlphaFoldDB" id="A0A0F9LYS3"/>
<organism evidence="1">
    <name type="scientific">marine sediment metagenome</name>
    <dbReference type="NCBI Taxonomy" id="412755"/>
    <lineage>
        <taxon>unclassified sequences</taxon>
        <taxon>metagenomes</taxon>
        <taxon>ecological metagenomes</taxon>
    </lineage>
</organism>
<name>A0A0F9LYS3_9ZZZZ</name>
<protein>
    <submittedName>
        <fullName evidence="1">Uncharacterized protein</fullName>
    </submittedName>
</protein>
<gene>
    <name evidence="1" type="ORF">LCGC14_1156730</name>
</gene>
<sequence>MSSAYASTISGPSSTFAVGTRDYATDVLQDPWDMSNREDMTHVVKNFAGTSMSRGVWSGKTTNRSGHFWFLWGGDPGAYATKRDGAVNKINTSRYKRLTFRMYVGVNSTAYRRGIFYWFYTRDLKSKKHLLFKLYPGWHTYQLDLPSSTWRGSPISLRLNPIDRSSTWVKIDWIRLTNKPGTGTNISWTDTASGNATLYYDNDASGYNGTSLGLYTSSVGANIANVSLDGLLGGNYYFYVRGANGALSGYSSALTVNAPPFVKITDPDEMGGADWATRVMRNSWNMSSGGDVFKTFNTYKKSFSRGRFTGVNYAANRKNDPYFMLNLRKKTINPKIFHRLTIRYAYSGGFSLRRGTMSRIGWMTQRYNDPKYWQVSDDIVTYRGWNTYTIDLKKIKLNRGSYGWKNRITQLRFDPHEDRLSRRFYVDYVSLRADDAMNSNGSFVVRYKLYDTNNSSVNISFYRDRDKSFGNGNEVLIRSLAAAPGSRSFTWKPSRHVNGTYYIYAKANDGVNQTGYYSSGPVKIAHNLSISSSHKRIRRGRAITLTGRVIPKRTTTLYIKYKRNNGKWRVAKRIRMKGSSYKTRIRLRKPGKYIFMGRVPKLSSRHMVVYVK</sequence>
<evidence type="ECO:0000313" key="1">
    <source>
        <dbReference type="EMBL" id="KKM98553.1"/>
    </source>
</evidence>
<accession>A0A0F9LYS3</accession>